<dbReference type="OrthoDB" id="10426785at2759"/>
<dbReference type="Proteomes" id="UP000886998">
    <property type="component" value="Unassembled WGS sequence"/>
</dbReference>
<evidence type="ECO:0000313" key="2">
    <source>
        <dbReference type="Proteomes" id="UP000886998"/>
    </source>
</evidence>
<proteinExistence type="predicted"/>
<organism evidence="1 2">
    <name type="scientific">Trichonephila inaurata madagascariensis</name>
    <dbReference type="NCBI Taxonomy" id="2747483"/>
    <lineage>
        <taxon>Eukaryota</taxon>
        <taxon>Metazoa</taxon>
        <taxon>Ecdysozoa</taxon>
        <taxon>Arthropoda</taxon>
        <taxon>Chelicerata</taxon>
        <taxon>Arachnida</taxon>
        <taxon>Araneae</taxon>
        <taxon>Araneomorphae</taxon>
        <taxon>Entelegynae</taxon>
        <taxon>Araneoidea</taxon>
        <taxon>Nephilidae</taxon>
        <taxon>Trichonephila</taxon>
        <taxon>Trichonephila inaurata</taxon>
    </lineage>
</organism>
<reference evidence="1" key="1">
    <citation type="submission" date="2020-08" db="EMBL/GenBank/DDBJ databases">
        <title>Multicomponent nature underlies the extraordinary mechanical properties of spider dragline silk.</title>
        <authorList>
            <person name="Kono N."/>
            <person name="Nakamura H."/>
            <person name="Mori M."/>
            <person name="Yoshida Y."/>
            <person name="Ohtoshi R."/>
            <person name="Malay A.D."/>
            <person name="Moran D.A.P."/>
            <person name="Tomita M."/>
            <person name="Numata K."/>
            <person name="Arakawa K."/>
        </authorList>
    </citation>
    <scope>NUCLEOTIDE SEQUENCE</scope>
</reference>
<evidence type="ECO:0000313" key="1">
    <source>
        <dbReference type="EMBL" id="GFY38266.1"/>
    </source>
</evidence>
<protein>
    <submittedName>
        <fullName evidence="1">Uncharacterized protein</fullName>
    </submittedName>
</protein>
<name>A0A8X7BN47_9ARAC</name>
<keyword evidence="2" id="KW-1185">Reference proteome</keyword>
<sequence length="133" mass="14819">MEKPYMTTNDDRCLPIKARCKRNARDSELFLVFRVVPETPVSNVTVLRKLRDRGGGVEWLFIQSHPPGNQPRRAGIHAVMLSAYFAPWPGRLPMAAAGVKKGIDVALFDSHFMPSMLEVGPLIGTARPFSNVM</sequence>
<dbReference type="EMBL" id="BMAV01000753">
    <property type="protein sequence ID" value="GFY38266.1"/>
    <property type="molecule type" value="Genomic_DNA"/>
</dbReference>
<accession>A0A8X7BN47</accession>
<gene>
    <name evidence="1" type="ORF">TNIN_422311</name>
</gene>
<dbReference type="AlphaFoldDB" id="A0A8X7BN47"/>
<comment type="caution">
    <text evidence="1">The sequence shown here is derived from an EMBL/GenBank/DDBJ whole genome shotgun (WGS) entry which is preliminary data.</text>
</comment>